<feature type="binding site" evidence="14">
    <location>
        <position position="159"/>
    </location>
    <ligand>
        <name>ATP</name>
        <dbReference type="ChEBI" id="CHEBI:30616"/>
    </ligand>
</feature>
<evidence type="ECO:0000256" key="15">
    <source>
        <dbReference type="RuleBase" id="RU000532"/>
    </source>
</evidence>
<dbReference type="EMBL" id="OU963863">
    <property type="protein sequence ID" value="CAH0764944.1"/>
    <property type="molecule type" value="Genomic_DNA"/>
</dbReference>
<evidence type="ECO:0000256" key="12">
    <source>
        <dbReference type="ARBA" id="ARBA00022842"/>
    </source>
</evidence>
<comment type="cofactor">
    <cofactor evidence="2">
        <name>Mg(2+)</name>
        <dbReference type="ChEBI" id="CHEBI:18420"/>
    </cofactor>
</comment>
<dbReference type="FunFam" id="3.40.50.1260:FF:000019">
    <property type="entry name" value="Phosphoglycerate kinase 1"/>
    <property type="match status" value="1"/>
</dbReference>
<evidence type="ECO:0000256" key="2">
    <source>
        <dbReference type="ARBA" id="ARBA00001946"/>
    </source>
</evidence>
<evidence type="ECO:0000256" key="5">
    <source>
        <dbReference type="ARBA" id="ARBA00008982"/>
    </source>
</evidence>
<dbReference type="Gene3D" id="3.40.50.1260">
    <property type="entry name" value="Phosphoglycerate kinase, N-terminal domain"/>
    <property type="match status" value="2"/>
</dbReference>
<protein>
    <recommendedName>
        <fullName evidence="6 15">Phosphoglycerate kinase</fullName>
        <ecNumber evidence="6 15">2.7.2.3</ecNumber>
    </recommendedName>
</protein>
<evidence type="ECO:0000256" key="9">
    <source>
        <dbReference type="ARBA" id="ARBA00022741"/>
    </source>
</evidence>
<dbReference type="GO" id="GO:0043531">
    <property type="term" value="F:ADP binding"/>
    <property type="evidence" value="ECO:0007669"/>
    <property type="project" value="TreeGrafter"/>
</dbReference>
<gene>
    <name evidence="17" type="ORF">BEMITA_LOCUS3246</name>
</gene>
<evidence type="ECO:0000256" key="4">
    <source>
        <dbReference type="ARBA" id="ARBA00004838"/>
    </source>
</evidence>
<accession>A0A9P0CA06</accession>
<proteinExistence type="inferred from homology"/>
<evidence type="ECO:0000256" key="14">
    <source>
        <dbReference type="PIRSR" id="PIRSR000724-2"/>
    </source>
</evidence>
<dbReference type="FunFam" id="3.40.50.1260:FF:000031">
    <property type="entry name" value="Phosphoglycerate kinase 1"/>
    <property type="match status" value="1"/>
</dbReference>
<keyword evidence="10 15" id="KW-0418">Kinase</keyword>
<evidence type="ECO:0000256" key="10">
    <source>
        <dbReference type="ARBA" id="ARBA00022777"/>
    </source>
</evidence>
<dbReference type="InterPro" id="IPR036043">
    <property type="entry name" value="Phosphoglycerate_kinase_sf"/>
</dbReference>
<evidence type="ECO:0000256" key="6">
    <source>
        <dbReference type="ARBA" id="ARBA00013061"/>
    </source>
</evidence>
<evidence type="ECO:0000256" key="8">
    <source>
        <dbReference type="ARBA" id="ARBA00022723"/>
    </source>
</evidence>
<organism evidence="17 18">
    <name type="scientific">Bemisia tabaci</name>
    <name type="common">Sweetpotato whitefly</name>
    <name type="synonym">Aleurodes tabaci</name>
    <dbReference type="NCBI Taxonomy" id="7038"/>
    <lineage>
        <taxon>Eukaryota</taxon>
        <taxon>Metazoa</taxon>
        <taxon>Ecdysozoa</taxon>
        <taxon>Arthropoda</taxon>
        <taxon>Hexapoda</taxon>
        <taxon>Insecta</taxon>
        <taxon>Pterygota</taxon>
        <taxon>Neoptera</taxon>
        <taxon>Paraneoptera</taxon>
        <taxon>Hemiptera</taxon>
        <taxon>Sternorrhyncha</taxon>
        <taxon>Aleyrodoidea</taxon>
        <taxon>Aleyrodidae</taxon>
        <taxon>Aleyrodinae</taxon>
        <taxon>Bemisia</taxon>
    </lineage>
</organism>
<dbReference type="SUPFAM" id="SSF53748">
    <property type="entry name" value="Phosphoglycerate kinase"/>
    <property type="match status" value="1"/>
</dbReference>
<comment type="subunit">
    <text evidence="16">Monomer.</text>
</comment>
<evidence type="ECO:0000256" key="16">
    <source>
        <dbReference type="RuleBase" id="RU000696"/>
    </source>
</evidence>
<evidence type="ECO:0000313" key="18">
    <source>
        <dbReference type="Proteomes" id="UP001152759"/>
    </source>
</evidence>
<dbReference type="GO" id="GO:0005524">
    <property type="term" value="F:ATP binding"/>
    <property type="evidence" value="ECO:0007669"/>
    <property type="project" value="UniProtKB-KW"/>
</dbReference>
<dbReference type="GO" id="GO:0004618">
    <property type="term" value="F:phosphoglycerate kinase activity"/>
    <property type="evidence" value="ECO:0007669"/>
    <property type="project" value="UniProtKB-EC"/>
</dbReference>
<dbReference type="InterPro" id="IPR015824">
    <property type="entry name" value="Phosphoglycerate_kinase_N"/>
</dbReference>
<sequence>MSHLGRPDGSPNAKYSLKPVADELKTLLNKDILFLNDCVGPEVEKACADPPCGSVILLENLRFHVEEEGKGVDPSGNKIKASSEAVKAFRESLRKLGDVYVNDAFGTAHRAHSSMMGEGFDQRASGFLMKKELTYFAKALDNPEKPFLAILGGAKVADKIQLIENLLDKVSEMIIGGGMAYTFLKESKGMQIGTSLYDAEGAKIVKKLLDKAEANKVKIYLPVDFVTADKFSEDAATGSATVESGIPEGWMGLDVGPKSRELFTEPILRAKVIVWNGPAGVFEFPNFANGTKAIMDAVVKATTQGSTTIIGGGDTATCAAKWNTEDKVSHVSTGGGASLELLEGKILPGVAALSDV</sequence>
<feature type="binding site" evidence="14">
    <location>
        <begin position="312"/>
        <end position="315"/>
    </location>
    <ligand>
        <name>ATP</name>
        <dbReference type="ChEBI" id="CHEBI:30616"/>
    </ligand>
</feature>
<evidence type="ECO:0000313" key="17">
    <source>
        <dbReference type="EMBL" id="CAH0764944.1"/>
    </source>
</evidence>
<feature type="binding site" evidence="14">
    <location>
        <position position="283"/>
    </location>
    <ligand>
        <name>ATP</name>
        <dbReference type="ChEBI" id="CHEBI:30616"/>
    </ligand>
</feature>
<dbReference type="EC" id="2.7.2.3" evidence="6 15"/>
<dbReference type="PANTHER" id="PTHR11406">
    <property type="entry name" value="PHOSPHOGLYCERATE KINASE"/>
    <property type="match status" value="1"/>
</dbReference>
<evidence type="ECO:0000256" key="3">
    <source>
        <dbReference type="ARBA" id="ARBA00004496"/>
    </source>
</evidence>
<keyword evidence="8" id="KW-0479">Metal-binding</keyword>
<feature type="binding site" evidence="14">
    <location>
        <position position="252"/>
    </location>
    <ligand>
        <name>ATP</name>
        <dbReference type="ChEBI" id="CHEBI:30616"/>
    </ligand>
</feature>
<keyword evidence="7 15" id="KW-0808">Transferase</keyword>
<keyword evidence="13" id="KW-0324">Glycolysis</keyword>
<dbReference type="Pfam" id="PF00162">
    <property type="entry name" value="PGK"/>
    <property type="match status" value="1"/>
</dbReference>
<evidence type="ECO:0000256" key="7">
    <source>
        <dbReference type="ARBA" id="ARBA00022679"/>
    </source>
</evidence>
<name>A0A9P0CA06_BEMTA</name>
<dbReference type="CDD" id="cd00318">
    <property type="entry name" value="Phosphoglycerate_kinase"/>
    <property type="match status" value="1"/>
</dbReference>
<comment type="subcellular location">
    <subcellularLocation>
        <location evidence="3">Cytoplasm</location>
    </subcellularLocation>
</comment>
<keyword evidence="11 14" id="KW-0067">ATP-binding</keyword>
<comment type="similarity">
    <text evidence="5 15">Belongs to the phosphoglycerate kinase family.</text>
</comment>
<keyword evidence="9" id="KW-0547">Nucleotide-binding</keyword>
<keyword evidence="12" id="KW-0460">Magnesium</keyword>
<dbReference type="Proteomes" id="UP001152759">
    <property type="component" value="Chromosome 2"/>
</dbReference>
<dbReference type="PANTHER" id="PTHR11406:SF0">
    <property type="entry name" value="PHOSPHOGLYCERATE KINASE"/>
    <property type="match status" value="1"/>
</dbReference>
<comment type="pathway">
    <text evidence="4 15">Carbohydrate degradation; glycolysis; pyruvate from D-glyceraldehyde 3-phosphate: step 2/5.</text>
</comment>
<dbReference type="GO" id="GO:0005829">
    <property type="term" value="C:cytosol"/>
    <property type="evidence" value="ECO:0007669"/>
    <property type="project" value="TreeGrafter"/>
</dbReference>
<dbReference type="InterPro" id="IPR001576">
    <property type="entry name" value="Phosphoglycerate_kinase"/>
</dbReference>
<evidence type="ECO:0000256" key="13">
    <source>
        <dbReference type="ARBA" id="ARBA00023152"/>
    </source>
</evidence>
<evidence type="ECO:0000256" key="1">
    <source>
        <dbReference type="ARBA" id="ARBA00000642"/>
    </source>
</evidence>
<reference evidence="17" key="1">
    <citation type="submission" date="2021-12" db="EMBL/GenBank/DDBJ databases">
        <authorList>
            <person name="King R."/>
        </authorList>
    </citation>
    <scope>NUCLEOTIDE SEQUENCE</scope>
</reference>
<keyword evidence="18" id="KW-1185">Reference proteome</keyword>
<dbReference type="GO" id="GO:0006094">
    <property type="term" value="P:gluconeogenesis"/>
    <property type="evidence" value="ECO:0007669"/>
    <property type="project" value="TreeGrafter"/>
</dbReference>
<evidence type="ECO:0000256" key="11">
    <source>
        <dbReference type="ARBA" id="ARBA00022840"/>
    </source>
</evidence>
<dbReference type="AlphaFoldDB" id="A0A9P0CA06"/>
<dbReference type="PIRSF" id="PIRSF000724">
    <property type="entry name" value="Pgk"/>
    <property type="match status" value="1"/>
</dbReference>
<dbReference type="GO" id="GO:0046872">
    <property type="term" value="F:metal ion binding"/>
    <property type="evidence" value="ECO:0007669"/>
    <property type="project" value="UniProtKB-KW"/>
</dbReference>
<dbReference type="PRINTS" id="PR00477">
    <property type="entry name" value="PHGLYCKINASE"/>
</dbReference>
<dbReference type="GO" id="GO:0006096">
    <property type="term" value="P:glycolytic process"/>
    <property type="evidence" value="ECO:0007669"/>
    <property type="project" value="UniProtKB-KW"/>
</dbReference>
<comment type="catalytic activity">
    <reaction evidence="1 15">
        <text>(2R)-3-phosphoglycerate + ATP = (2R)-3-phospho-glyceroyl phosphate + ADP</text>
        <dbReference type="Rhea" id="RHEA:14801"/>
        <dbReference type="ChEBI" id="CHEBI:30616"/>
        <dbReference type="ChEBI" id="CHEBI:57604"/>
        <dbReference type="ChEBI" id="CHEBI:58272"/>
        <dbReference type="ChEBI" id="CHEBI:456216"/>
        <dbReference type="EC" id="2.7.2.3"/>
    </reaction>
</comment>